<name>A0A852W1A0_PSEA5</name>
<comment type="similarity">
    <text evidence="6">Belongs to the peptidase M48 family.</text>
</comment>
<feature type="domain" description="Peptidase M48" evidence="8">
    <location>
        <begin position="140"/>
        <end position="196"/>
    </location>
</feature>
<evidence type="ECO:0000256" key="6">
    <source>
        <dbReference type="RuleBase" id="RU003983"/>
    </source>
</evidence>
<feature type="transmembrane region" description="Helical" evidence="7">
    <location>
        <begin position="281"/>
        <end position="299"/>
    </location>
</feature>
<keyword evidence="7" id="KW-0472">Membrane</keyword>
<dbReference type="GeneID" id="98049878"/>
<keyword evidence="4 6" id="KW-0862">Zinc</keyword>
<dbReference type="InterPro" id="IPR001915">
    <property type="entry name" value="Peptidase_M48"/>
</dbReference>
<dbReference type="Proteomes" id="UP000549695">
    <property type="component" value="Unassembled WGS sequence"/>
</dbReference>
<dbReference type="GO" id="GO:0046872">
    <property type="term" value="F:metal ion binding"/>
    <property type="evidence" value="ECO:0007669"/>
    <property type="project" value="UniProtKB-KW"/>
</dbReference>
<keyword evidence="7" id="KW-0812">Transmembrane</keyword>
<evidence type="ECO:0000313" key="9">
    <source>
        <dbReference type="EMBL" id="NYF99745.1"/>
    </source>
</evidence>
<keyword evidence="3 6" id="KW-0378">Hydrolase</keyword>
<evidence type="ECO:0000259" key="8">
    <source>
        <dbReference type="Pfam" id="PF01435"/>
    </source>
</evidence>
<gene>
    <name evidence="9" type="ORF">HDA37_000031</name>
</gene>
<dbReference type="GO" id="GO:0006508">
    <property type="term" value="P:proteolysis"/>
    <property type="evidence" value="ECO:0007669"/>
    <property type="project" value="UniProtKB-KW"/>
</dbReference>
<evidence type="ECO:0000256" key="4">
    <source>
        <dbReference type="ARBA" id="ARBA00022833"/>
    </source>
</evidence>
<dbReference type="CDD" id="cd07326">
    <property type="entry name" value="M56_BlaR1_MecR1_like"/>
    <property type="match status" value="1"/>
</dbReference>
<keyword evidence="1 6" id="KW-0645">Protease</keyword>
<proteinExistence type="inferred from homology"/>
<dbReference type="Gene3D" id="3.30.2010.10">
    <property type="entry name" value="Metalloproteases ('zincins'), catalytic domain"/>
    <property type="match status" value="1"/>
</dbReference>
<feature type="transmembrane region" description="Helical" evidence="7">
    <location>
        <begin position="90"/>
        <end position="114"/>
    </location>
</feature>
<dbReference type="InterPro" id="IPR052173">
    <property type="entry name" value="Beta-lactam_resp_regulator"/>
</dbReference>
<dbReference type="EMBL" id="JACCCZ010000001">
    <property type="protein sequence ID" value="NYF99745.1"/>
    <property type="molecule type" value="Genomic_DNA"/>
</dbReference>
<dbReference type="PANTHER" id="PTHR34978">
    <property type="entry name" value="POSSIBLE SENSOR-TRANSDUCER PROTEIN BLAR"/>
    <property type="match status" value="1"/>
</dbReference>
<accession>A0A852W1A0</accession>
<keyword evidence="10" id="KW-1185">Reference proteome</keyword>
<dbReference type="Pfam" id="PF01435">
    <property type="entry name" value="Peptidase_M48"/>
    <property type="match status" value="1"/>
</dbReference>
<keyword evidence="5 6" id="KW-0482">Metalloprotease</keyword>
<reference evidence="9 10" key="1">
    <citation type="submission" date="2020-07" db="EMBL/GenBank/DDBJ databases">
        <title>Sequencing the genomes of 1000 actinobacteria strains.</title>
        <authorList>
            <person name="Klenk H.-P."/>
        </authorList>
    </citation>
    <scope>NUCLEOTIDE SEQUENCE [LARGE SCALE GENOMIC DNA]</scope>
    <source>
        <strain evidence="9 10">DSM 44749</strain>
    </source>
</reference>
<comment type="caution">
    <text evidence="9">The sequence shown here is derived from an EMBL/GenBank/DDBJ whole genome shotgun (WGS) entry which is preliminary data.</text>
</comment>
<keyword evidence="7" id="KW-1133">Transmembrane helix</keyword>
<evidence type="ECO:0000256" key="1">
    <source>
        <dbReference type="ARBA" id="ARBA00022670"/>
    </source>
</evidence>
<comment type="cofactor">
    <cofactor evidence="6">
        <name>Zn(2+)</name>
        <dbReference type="ChEBI" id="CHEBI:29105"/>
    </cofactor>
    <text evidence="6">Binds 1 zinc ion per subunit.</text>
</comment>
<evidence type="ECO:0000313" key="10">
    <source>
        <dbReference type="Proteomes" id="UP000549695"/>
    </source>
</evidence>
<evidence type="ECO:0000256" key="3">
    <source>
        <dbReference type="ARBA" id="ARBA00022801"/>
    </source>
</evidence>
<keyword evidence="2" id="KW-0479">Metal-binding</keyword>
<evidence type="ECO:0000256" key="2">
    <source>
        <dbReference type="ARBA" id="ARBA00022723"/>
    </source>
</evidence>
<evidence type="ECO:0000256" key="5">
    <source>
        <dbReference type="ARBA" id="ARBA00023049"/>
    </source>
</evidence>
<protein>
    <submittedName>
        <fullName evidence="9">Zn-dependent protease with chaperone function</fullName>
    </submittedName>
</protein>
<dbReference type="GO" id="GO:0004222">
    <property type="term" value="F:metalloendopeptidase activity"/>
    <property type="evidence" value="ECO:0007669"/>
    <property type="project" value="InterPro"/>
</dbReference>
<feature type="transmembrane region" description="Helical" evidence="7">
    <location>
        <begin position="38"/>
        <end position="60"/>
    </location>
</feature>
<evidence type="ECO:0000256" key="7">
    <source>
        <dbReference type="SAM" id="Phobius"/>
    </source>
</evidence>
<organism evidence="9 10">
    <name type="scientific">Pseudonocardia alni</name>
    <name type="common">Amycolata alni</name>
    <dbReference type="NCBI Taxonomy" id="33907"/>
    <lineage>
        <taxon>Bacteria</taxon>
        <taxon>Bacillati</taxon>
        <taxon>Actinomycetota</taxon>
        <taxon>Actinomycetes</taxon>
        <taxon>Pseudonocardiales</taxon>
        <taxon>Pseudonocardiaceae</taxon>
        <taxon>Pseudonocardia</taxon>
    </lineage>
</organism>
<sequence>MQLTALGLGLLGVLLAEPVSRALARARWPGRDPVGALLLWQAVGLGGGISLFGAGLAYGLSPMGHSLPTAAAALSASVAAGEWPDRMDPLHVGALLIALGVLVRLLSVLVITTVRTLRARRRHRDLLDVLATPWPHASGTRVLDHPVPVAYCLPGRSSRLVVSAGVLDTLDTAGVVAVLAHERAHLRERHDLVVLPFVAWGATAPFVRGMVHAQLAVARLIEMRADDVARRLCDPTELATALKAVGGSAPAAALSSFTDALEARIDRITAPPPALPRVVHGLIRLVALALVAVPVWLLVAP</sequence>
<dbReference type="RefSeq" id="WP_073574808.1">
    <property type="nucleotide sequence ID" value="NZ_BAAAJZ010000011.1"/>
</dbReference>
<dbReference type="PANTHER" id="PTHR34978:SF3">
    <property type="entry name" value="SLR0241 PROTEIN"/>
    <property type="match status" value="1"/>
</dbReference>
<dbReference type="AlphaFoldDB" id="A0A852W1A0"/>